<dbReference type="GO" id="GO:0005765">
    <property type="term" value="C:lysosomal membrane"/>
    <property type="evidence" value="ECO:0007669"/>
    <property type="project" value="UniProtKB-SubCell"/>
</dbReference>
<dbReference type="Pfam" id="PF21222">
    <property type="entry name" value="Lamp2_2nd"/>
    <property type="match status" value="1"/>
</dbReference>
<evidence type="ECO:0000259" key="17">
    <source>
        <dbReference type="Pfam" id="PF21222"/>
    </source>
</evidence>
<evidence type="ECO:0000256" key="4">
    <source>
        <dbReference type="ARBA" id="ARBA00022692"/>
    </source>
</evidence>
<protein>
    <recommendedName>
        <fullName evidence="20">Lysosome-associated membrane glycoprotein 2</fullName>
    </recommendedName>
</protein>
<keyword evidence="3" id="KW-1003">Cell membrane</keyword>
<dbReference type="InterPro" id="IPR048524">
    <property type="entry name" value="Lamp2-like_TM"/>
</dbReference>
<evidence type="ECO:0000256" key="8">
    <source>
        <dbReference type="ARBA" id="ARBA00023136"/>
    </source>
</evidence>
<keyword evidence="5 15" id="KW-0732">Signal</keyword>
<feature type="compositionally biased region" description="Low complexity" evidence="13">
    <location>
        <begin position="238"/>
        <end position="253"/>
    </location>
</feature>
<feature type="chain" id="PRO_5042241331" description="Lysosome-associated membrane glycoprotein 2" evidence="15">
    <location>
        <begin position="23"/>
        <end position="456"/>
    </location>
</feature>
<evidence type="ECO:0000256" key="14">
    <source>
        <dbReference type="SAM" id="Phobius"/>
    </source>
</evidence>
<dbReference type="GO" id="GO:0072594">
    <property type="term" value="P:establishment of protein localization to organelle"/>
    <property type="evidence" value="ECO:0007669"/>
    <property type="project" value="TreeGrafter"/>
</dbReference>
<evidence type="ECO:0000313" key="19">
    <source>
        <dbReference type="Proteomes" id="UP001219934"/>
    </source>
</evidence>
<feature type="domain" description="Lysosome-associated membrane glycoprotein 2-like luminal" evidence="16">
    <location>
        <begin position="268"/>
        <end position="403"/>
    </location>
</feature>
<comment type="caution">
    <text evidence="18">The sequence shown here is derived from an EMBL/GenBank/DDBJ whole genome shotgun (WGS) entry which is preliminary data.</text>
</comment>
<evidence type="ECO:0000256" key="15">
    <source>
        <dbReference type="SAM" id="SignalP"/>
    </source>
</evidence>
<evidence type="ECO:0000256" key="7">
    <source>
        <dbReference type="ARBA" id="ARBA00022989"/>
    </source>
</evidence>
<feature type="compositionally biased region" description="Pro residues" evidence="13">
    <location>
        <begin position="254"/>
        <end position="266"/>
    </location>
</feature>
<keyword evidence="11 12" id="KW-0458">Lysosome</keyword>
<dbReference type="Gene3D" id="2.40.160.110">
    <property type="match status" value="2"/>
</dbReference>
<dbReference type="PANTHER" id="PTHR11506:SF6">
    <property type="entry name" value="LYSOSOME-ASSOCIATED MEMBRANE GLYCOPROTEIN 2"/>
    <property type="match status" value="1"/>
</dbReference>
<dbReference type="Proteomes" id="UP001219934">
    <property type="component" value="Unassembled WGS sequence"/>
</dbReference>
<evidence type="ECO:0000256" key="1">
    <source>
        <dbReference type="ARBA" id="ARBA00004251"/>
    </source>
</evidence>
<comment type="caution">
    <text evidence="12">Lacks conserved residue(s) required for the propagation of feature annotation.</text>
</comment>
<feature type="domain" description="Lysosome-associated membrane glycoprotein 2-like luminal" evidence="16">
    <location>
        <begin position="26"/>
        <end position="171"/>
    </location>
</feature>
<keyword evidence="8 12" id="KW-0472">Membrane</keyword>
<dbReference type="GO" id="GO:0031902">
    <property type="term" value="C:late endosome membrane"/>
    <property type="evidence" value="ECO:0007669"/>
    <property type="project" value="TreeGrafter"/>
</dbReference>
<feature type="transmembrane region" description="Helical" evidence="14">
    <location>
        <begin position="421"/>
        <end position="444"/>
    </location>
</feature>
<evidence type="ECO:0008006" key="20">
    <source>
        <dbReference type="Google" id="ProtNLM"/>
    </source>
</evidence>
<dbReference type="FunFam" id="2.40.160.110:FF:000001">
    <property type="entry name" value="lysosome-associated membrane glycoprotein 2 isoform X2"/>
    <property type="match status" value="1"/>
</dbReference>
<evidence type="ECO:0000259" key="16">
    <source>
        <dbReference type="Pfam" id="PF01299"/>
    </source>
</evidence>
<dbReference type="InterPro" id="IPR048528">
    <property type="entry name" value="Lamp2-like_luminal"/>
</dbReference>
<evidence type="ECO:0000256" key="9">
    <source>
        <dbReference type="ARBA" id="ARBA00023157"/>
    </source>
</evidence>
<sequence>MPLALLVIQCLMEDAAIQLSNGTEVNVKDKDNNLCLYAKLMVNFSVSYEVAVNEILTAEFELPASVASDGSTCDNTSSTLKLNFGEGHSWSVNFTTEGKIYQVDTITFSYNLSDASIFPNSTSTETTTIYVKPQIKNVGVDTCYSCKSEDTYKTDSVRQTLWNVLIQAFVINNSTSENITPCAADVPPTTPAALTTTTNSTTTDAPVTNSTTTDAPVTNSTTTDAPVTNSTTTDAPVTNSTTTDAPPTNSTTTAPPPTPTPSPTLPAPTTGKYKLQPDVNSTACLLADFGLRFKIKDEEMNFEPNGTAVTGKCEVNSSELVLTSSTVTIKFTFTNDTKKFRLHALNVTGKTSSGVAFSAANTNLSLWEAAVGSSYMCNKEQNYTISADLSIYTFELRVQPLAVKKGIFSTAHECSLDDTSILIPIIVGAALAGLILIVVIAYMIGRRKTYVGYQTL</sequence>
<accession>A0AAD6BPG7</accession>
<keyword evidence="6" id="KW-0967">Endosome</keyword>
<feature type="region of interest" description="Disordered" evidence="13">
    <location>
        <begin position="178"/>
        <end position="274"/>
    </location>
</feature>
<evidence type="ECO:0000256" key="12">
    <source>
        <dbReference type="PROSITE-ProRule" id="PRU00740"/>
    </source>
</evidence>
<evidence type="ECO:0000256" key="6">
    <source>
        <dbReference type="ARBA" id="ARBA00022753"/>
    </source>
</evidence>
<gene>
    <name evidence="18" type="ORF">JOQ06_023548</name>
</gene>
<evidence type="ECO:0000256" key="10">
    <source>
        <dbReference type="ARBA" id="ARBA00023180"/>
    </source>
</evidence>
<keyword evidence="7 14" id="KW-1133">Transmembrane helix</keyword>
<proteinExistence type="inferred from homology"/>
<name>A0AAD6BPG7_9TELE</name>
<feature type="compositionally biased region" description="Polar residues" evidence="13">
    <location>
        <begin position="209"/>
        <end position="237"/>
    </location>
</feature>
<feature type="disulfide bond" evidence="12">
    <location>
        <begin position="377"/>
        <end position="414"/>
    </location>
</feature>
<organism evidence="18 19">
    <name type="scientific">Pogonophryne albipinna</name>
    <dbReference type="NCBI Taxonomy" id="1090488"/>
    <lineage>
        <taxon>Eukaryota</taxon>
        <taxon>Metazoa</taxon>
        <taxon>Chordata</taxon>
        <taxon>Craniata</taxon>
        <taxon>Vertebrata</taxon>
        <taxon>Euteleostomi</taxon>
        <taxon>Actinopterygii</taxon>
        <taxon>Neopterygii</taxon>
        <taxon>Teleostei</taxon>
        <taxon>Neoteleostei</taxon>
        <taxon>Acanthomorphata</taxon>
        <taxon>Eupercaria</taxon>
        <taxon>Perciformes</taxon>
        <taxon>Notothenioidei</taxon>
        <taxon>Pogonophryne</taxon>
    </lineage>
</organism>
<reference evidence="18" key="1">
    <citation type="submission" date="2022-11" db="EMBL/GenBank/DDBJ databases">
        <title>Chromosome-level genome of Pogonophryne albipinna.</title>
        <authorList>
            <person name="Jo E."/>
        </authorList>
    </citation>
    <scope>NUCLEOTIDE SEQUENCE</scope>
    <source>
        <strain evidence="18">SGF0006</strain>
        <tissue evidence="18">Muscle</tissue>
    </source>
</reference>
<keyword evidence="19" id="KW-1185">Reference proteome</keyword>
<dbReference type="PRINTS" id="PR00336">
    <property type="entry name" value="LYSASSOCTDMP"/>
</dbReference>
<dbReference type="GO" id="GO:0005886">
    <property type="term" value="C:plasma membrane"/>
    <property type="evidence" value="ECO:0007669"/>
    <property type="project" value="UniProtKB-SubCell"/>
</dbReference>
<keyword evidence="9 12" id="KW-1015">Disulfide bond</keyword>
<dbReference type="InterPro" id="IPR002000">
    <property type="entry name" value="Lysosome-assoc_membr_glycop"/>
</dbReference>
<comment type="similarity">
    <text evidence="12">Belongs to the LAMP family.</text>
</comment>
<evidence type="ECO:0000256" key="5">
    <source>
        <dbReference type="ARBA" id="ARBA00022729"/>
    </source>
</evidence>
<feature type="signal peptide" evidence="15">
    <location>
        <begin position="1"/>
        <end position="22"/>
    </location>
</feature>
<dbReference type="PANTHER" id="PTHR11506">
    <property type="entry name" value="LYSOSOME-ASSOCIATED MEMBRANE GLYCOPROTEIN"/>
    <property type="match status" value="1"/>
</dbReference>
<evidence type="ECO:0000256" key="3">
    <source>
        <dbReference type="ARBA" id="ARBA00022475"/>
    </source>
</evidence>
<dbReference type="PROSITE" id="PS51407">
    <property type="entry name" value="LAMP_3"/>
    <property type="match status" value="1"/>
</dbReference>
<keyword evidence="4 12" id="KW-0812">Transmembrane</keyword>
<feature type="compositionally biased region" description="Low complexity" evidence="13">
    <location>
        <begin position="180"/>
        <end position="208"/>
    </location>
</feature>
<dbReference type="AlphaFoldDB" id="A0AAD6BPG7"/>
<evidence type="ECO:0000256" key="2">
    <source>
        <dbReference type="ARBA" id="ARBA00004530"/>
    </source>
</evidence>
<keyword evidence="10" id="KW-0325">Glycoprotein</keyword>
<dbReference type="Pfam" id="PF01299">
    <property type="entry name" value="Lamp2-like_luminal"/>
    <property type="match status" value="2"/>
</dbReference>
<evidence type="ECO:0000313" key="18">
    <source>
        <dbReference type="EMBL" id="KAJ4945870.1"/>
    </source>
</evidence>
<dbReference type="EMBL" id="JAPTMU010000003">
    <property type="protein sequence ID" value="KAJ4945870.1"/>
    <property type="molecule type" value="Genomic_DNA"/>
</dbReference>
<evidence type="ECO:0000256" key="13">
    <source>
        <dbReference type="SAM" id="MobiDB-lite"/>
    </source>
</evidence>
<feature type="domain" description="Lysosome-associated membrane glycoprotein 2-like transmembrane" evidence="17">
    <location>
        <begin position="423"/>
        <end position="454"/>
    </location>
</feature>
<evidence type="ECO:0000256" key="11">
    <source>
        <dbReference type="ARBA" id="ARBA00023228"/>
    </source>
</evidence>
<comment type="subcellular location">
    <subcellularLocation>
        <location evidence="1">Cell membrane</location>
        <topology evidence="1">Single-pass type I membrane protein</topology>
    </subcellularLocation>
    <subcellularLocation>
        <location evidence="2">Endosome membrane</location>
        <topology evidence="2">Single-pass type I membrane protein</topology>
    </subcellularLocation>
    <subcellularLocation>
        <location evidence="12">Lysosome membrane</location>
        <topology evidence="12">Single-pass type I membrane protein</topology>
    </subcellularLocation>
</comment>